<feature type="compositionally biased region" description="Polar residues" evidence="1">
    <location>
        <begin position="323"/>
        <end position="339"/>
    </location>
</feature>
<dbReference type="Gene3D" id="3.90.550.10">
    <property type="entry name" value="Spore Coat Polysaccharide Biosynthesis Protein SpsA, Chain A"/>
    <property type="match status" value="1"/>
</dbReference>
<dbReference type="Proteomes" id="UP000093111">
    <property type="component" value="Unassembled WGS sequence"/>
</dbReference>
<comment type="caution">
    <text evidence="3">The sequence shown here is derived from an EMBL/GenBank/DDBJ whole genome shotgun (WGS) entry which is preliminary data.</text>
</comment>
<dbReference type="SUPFAM" id="SSF53448">
    <property type="entry name" value="Nucleotide-diphospho-sugar transferases"/>
    <property type="match status" value="1"/>
</dbReference>
<dbReference type="PATRIC" id="fig|1612624.7.peg.427"/>
<evidence type="ECO:0000259" key="2">
    <source>
        <dbReference type="Pfam" id="PF00535"/>
    </source>
</evidence>
<name>A0A1C7P6G9_9HYPH</name>
<dbReference type="AlphaFoldDB" id="A0A1C7P6G9"/>
<dbReference type="Pfam" id="PF00535">
    <property type="entry name" value="Glycos_transf_2"/>
    <property type="match status" value="1"/>
</dbReference>
<gene>
    <name evidence="3" type="ORF">ADU59_02055</name>
</gene>
<organism evidence="3 4">
    <name type="scientific">Pararhizobium polonicum</name>
    <dbReference type="NCBI Taxonomy" id="1612624"/>
    <lineage>
        <taxon>Bacteria</taxon>
        <taxon>Pseudomonadati</taxon>
        <taxon>Pseudomonadota</taxon>
        <taxon>Alphaproteobacteria</taxon>
        <taxon>Hyphomicrobiales</taxon>
        <taxon>Rhizobiaceae</taxon>
        <taxon>Rhizobium/Agrobacterium group</taxon>
        <taxon>Pararhizobium</taxon>
    </lineage>
</organism>
<feature type="region of interest" description="Disordered" evidence="1">
    <location>
        <begin position="316"/>
        <end position="339"/>
    </location>
</feature>
<keyword evidence="3" id="KW-0808">Transferase</keyword>
<dbReference type="CDD" id="cd00761">
    <property type="entry name" value="Glyco_tranf_GTA_type"/>
    <property type="match status" value="1"/>
</dbReference>
<protein>
    <submittedName>
        <fullName evidence="3">Glycosyl transferase</fullName>
    </submittedName>
</protein>
<evidence type="ECO:0000256" key="1">
    <source>
        <dbReference type="SAM" id="MobiDB-lite"/>
    </source>
</evidence>
<accession>A0A1C7P6G9</accession>
<keyword evidence="4" id="KW-1185">Reference proteome</keyword>
<dbReference type="OrthoDB" id="5291101at2"/>
<evidence type="ECO:0000313" key="4">
    <source>
        <dbReference type="Proteomes" id="UP000093111"/>
    </source>
</evidence>
<dbReference type="PANTHER" id="PTHR22916:SF3">
    <property type="entry name" value="UDP-GLCNAC:BETAGAL BETA-1,3-N-ACETYLGLUCOSAMINYLTRANSFERASE-LIKE PROTEIN 1"/>
    <property type="match status" value="1"/>
</dbReference>
<dbReference type="STRING" id="1612624.ADU59_02055"/>
<dbReference type="RefSeq" id="WP_068951197.1">
    <property type="nucleotide sequence ID" value="NZ_LGLV01000004.1"/>
</dbReference>
<feature type="domain" description="Glycosyltransferase 2-like" evidence="2">
    <location>
        <begin position="10"/>
        <end position="173"/>
    </location>
</feature>
<reference evidence="3 4" key="1">
    <citation type="journal article" date="2016" name="Syst. Appl. Microbiol.">
        <title>Pararhizobium polonicum sp. nov. isolated from tumors on stone fruit rootstocks.</title>
        <authorList>
            <person name="Pulawska J."/>
            <person name="Kuzmanovic N."/>
            <person name="Willems A."/>
            <person name="Pothier J.F."/>
        </authorList>
    </citation>
    <scope>NUCLEOTIDE SEQUENCE [LARGE SCALE GENOMIC DNA]</scope>
    <source>
        <strain evidence="3 4">F5.1</strain>
    </source>
</reference>
<evidence type="ECO:0000313" key="3">
    <source>
        <dbReference type="EMBL" id="OBZ96566.1"/>
    </source>
</evidence>
<dbReference type="GO" id="GO:0016758">
    <property type="term" value="F:hexosyltransferase activity"/>
    <property type="evidence" value="ECO:0007669"/>
    <property type="project" value="UniProtKB-ARBA"/>
</dbReference>
<dbReference type="InterPro" id="IPR029044">
    <property type="entry name" value="Nucleotide-diphossugar_trans"/>
</dbReference>
<dbReference type="InterPro" id="IPR001173">
    <property type="entry name" value="Glyco_trans_2-like"/>
</dbReference>
<proteinExistence type="predicted"/>
<sequence>MELHPPQATFIVAAFKAQDTIERAIDSALAQTGVSVEIIVIDDCSPDDTAEIVDAYTDPRVRLIRLEKNRGPGGARNAGLAAARGDWIVILDSDDAVFPDRTARMIARARQAGAQIVVDNVDVISLNGETKRMFEDASLAALKTLTLPAFIGSNVLFQSEHNYGYMKPVFERRFLEEHSLRFDETLPIGEDYMLLASALAKGGRCAVEPSAGYTYYIRTGSISRVLKLHQVDAMLAADAEFLRNHRLDAASMAAQSRRHRSIEDARSFIILVDQIKARSLSGAVRTAWRNPAAIRHLRMPIAVRLRRLMAPFTAIRPFGTPPKTMNRTTPGNSPHKSKG</sequence>
<dbReference type="PANTHER" id="PTHR22916">
    <property type="entry name" value="GLYCOSYLTRANSFERASE"/>
    <property type="match status" value="1"/>
</dbReference>
<dbReference type="EMBL" id="LGLV01000004">
    <property type="protein sequence ID" value="OBZ96566.1"/>
    <property type="molecule type" value="Genomic_DNA"/>
</dbReference>